<dbReference type="Proteomes" id="UP000319804">
    <property type="component" value="Unassembled WGS sequence"/>
</dbReference>
<dbReference type="InterPro" id="IPR003593">
    <property type="entry name" value="AAA+_ATPase"/>
</dbReference>
<dbReference type="PANTHER" id="PTHR19211">
    <property type="entry name" value="ATP-BINDING TRANSPORT PROTEIN-RELATED"/>
    <property type="match status" value="1"/>
</dbReference>
<dbReference type="Pfam" id="PF00005">
    <property type="entry name" value="ABC_tran"/>
    <property type="match status" value="2"/>
</dbReference>
<keyword evidence="3" id="KW-0067">ATP-binding</keyword>
<organism evidence="5 6">
    <name type="scientific">Microbacterium lacticum</name>
    <dbReference type="NCBI Taxonomy" id="33885"/>
    <lineage>
        <taxon>Bacteria</taxon>
        <taxon>Bacillati</taxon>
        <taxon>Actinomycetota</taxon>
        <taxon>Actinomycetes</taxon>
        <taxon>Micrococcales</taxon>
        <taxon>Microbacteriaceae</taxon>
        <taxon>Microbacterium</taxon>
    </lineage>
</organism>
<name>A0A4Y3UJF3_9MICO</name>
<evidence type="ECO:0000259" key="4">
    <source>
        <dbReference type="PROSITE" id="PS50893"/>
    </source>
</evidence>
<gene>
    <name evidence="5" type="ORF">FHX68_2899</name>
</gene>
<dbReference type="PANTHER" id="PTHR19211:SF6">
    <property type="entry name" value="BLL7188 PROTEIN"/>
    <property type="match status" value="1"/>
</dbReference>
<evidence type="ECO:0000256" key="1">
    <source>
        <dbReference type="ARBA" id="ARBA00022737"/>
    </source>
</evidence>
<evidence type="ECO:0000313" key="5">
    <source>
        <dbReference type="EMBL" id="TQM90579.1"/>
    </source>
</evidence>
<dbReference type="GO" id="GO:0005524">
    <property type="term" value="F:ATP binding"/>
    <property type="evidence" value="ECO:0007669"/>
    <property type="project" value="UniProtKB-KW"/>
</dbReference>
<dbReference type="PROSITE" id="PS50893">
    <property type="entry name" value="ABC_TRANSPORTER_2"/>
    <property type="match status" value="2"/>
</dbReference>
<sequence>MRRRLATTGGLMPTPIPSPAVVLDRLTFTWPDGTPALTEVSGAFGAGRTGLIGRNGSGKSTLLSLIAGAHAPASGSLTVGGEVDLLPQQLTLQTDRRVADVLGVGRALDAVRAIAAGDVDPRQFDAVGDDWDVEARAGAALADTGLPDGALDRRVGELSGGEAVLVALVGVRLRARPIALLDEPTNNLDRAARARVYDMVRRWRGALIVVSHDLALLELMDETAELYGGALTTFGGPYSQWRAAMDAEQATARQAETAARQAVRREKRDRIHQEQVLATRAAIGRKAAMEKRVPGIVANARKRAAQESAGRLRIEASGKEAEARAALDLAGRRVRDDDAVRIDLPDPGVGSGRRLATLGSEGRSWVLQGPERVALVGPNGAGKTTLLRRLVAAAGGVPAGVPARGESAGGVTIAGEEPGIDGGGPGIPQEARPDDAEILQSSHAELHTDRIGYLSQRVDGLDDAASPLENLRRAAPGVGDVELRNRLARFLLRGDTVLRPVAALSGGERFRLALACLLMADPPPQLLVLDEPTNNLDIDTVDQLVGALSAYRGGVLVVSHDDAFLRRLAPSLVLELDHGVLREATVG</sequence>
<feature type="domain" description="ABC transporter" evidence="4">
    <location>
        <begin position="334"/>
        <end position="586"/>
    </location>
</feature>
<dbReference type="InterPro" id="IPR003439">
    <property type="entry name" value="ABC_transporter-like_ATP-bd"/>
</dbReference>
<keyword evidence="1" id="KW-0677">Repeat</keyword>
<dbReference type="EMBL" id="VFPS01000007">
    <property type="protein sequence ID" value="TQM90579.1"/>
    <property type="molecule type" value="Genomic_DNA"/>
</dbReference>
<feature type="domain" description="ABC transporter" evidence="4">
    <location>
        <begin position="21"/>
        <end position="253"/>
    </location>
</feature>
<keyword evidence="2" id="KW-0547">Nucleotide-binding</keyword>
<evidence type="ECO:0000256" key="2">
    <source>
        <dbReference type="ARBA" id="ARBA00022741"/>
    </source>
</evidence>
<dbReference type="InterPro" id="IPR027417">
    <property type="entry name" value="P-loop_NTPase"/>
</dbReference>
<dbReference type="InterPro" id="IPR050611">
    <property type="entry name" value="ABCF"/>
</dbReference>
<dbReference type="SUPFAM" id="SSF52540">
    <property type="entry name" value="P-loop containing nucleoside triphosphate hydrolases"/>
    <property type="match status" value="2"/>
</dbReference>
<accession>A0A4Y3UJF3</accession>
<evidence type="ECO:0000313" key="6">
    <source>
        <dbReference type="Proteomes" id="UP000319804"/>
    </source>
</evidence>
<proteinExistence type="predicted"/>
<dbReference type="GO" id="GO:0016887">
    <property type="term" value="F:ATP hydrolysis activity"/>
    <property type="evidence" value="ECO:0007669"/>
    <property type="project" value="InterPro"/>
</dbReference>
<evidence type="ECO:0000256" key="3">
    <source>
        <dbReference type="ARBA" id="ARBA00022840"/>
    </source>
</evidence>
<comment type="caution">
    <text evidence="5">The sequence shown here is derived from an EMBL/GenBank/DDBJ whole genome shotgun (WGS) entry which is preliminary data.</text>
</comment>
<dbReference type="AlphaFoldDB" id="A0A4Y3UJF3"/>
<reference evidence="5 6" key="1">
    <citation type="submission" date="2019-06" db="EMBL/GenBank/DDBJ databases">
        <title>Sequencing the genomes of 1000 actinobacteria strains.</title>
        <authorList>
            <person name="Klenk H.-P."/>
        </authorList>
    </citation>
    <scope>NUCLEOTIDE SEQUENCE [LARGE SCALE GENOMIC DNA]</scope>
    <source>
        <strain evidence="5 6">DSM 20427</strain>
    </source>
</reference>
<protein>
    <submittedName>
        <fullName evidence="5">ATPase subunit of ABC transporter with duplicated ATPase domains</fullName>
    </submittedName>
</protein>
<dbReference type="Gene3D" id="3.40.50.300">
    <property type="entry name" value="P-loop containing nucleotide triphosphate hydrolases"/>
    <property type="match status" value="2"/>
</dbReference>
<keyword evidence="6" id="KW-1185">Reference proteome</keyword>
<dbReference type="SMART" id="SM00382">
    <property type="entry name" value="AAA"/>
    <property type="match status" value="2"/>
</dbReference>